<organism evidence="1 2">
    <name type="scientific">Hymenobacter amundsenii</name>
    <dbReference type="NCBI Taxonomy" id="2006685"/>
    <lineage>
        <taxon>Bacteria</taxon>
        <taxon>Pseudomonadati</taxon>
        <taxon>Bacteroidota</taxon>
        <taxon>Cytophagia</taxon>
        <taxon>Cytophagales</taxon>
        <taxon>Hymenobacteraceae</taxon>
        <taxon>Hymenobacter</taxon>
    </lineage>
</organism>
<keyword evidence="2" id="KW-1185">Reference proteome</keyword>
<name>A0A246FGD9_9BACT</name>
<protein>
    <submittedName>
        <fullName evidence="1">Uncharacterized protein</fullName>
    </submittedName>
</protein>
<evidence type="ECO:0000313" key="2">
    <source>
        <dbReference type="Proteomes" id="UP000197277"/>
    </source>
</evidence>
<dbReference type="EMBL" id="NIRR01000054">
    <property type="protein sequence ID" value="OWP61582.1"/>
    <property type="molecule type" value="Genomic_DNA"/>
</dbReference>
<gene>
    <name evidence="1" type="ORF">CDA63_18740</name>
</gene>
<comment type="caution">
    <text evidence="1">The sequence shown here is derived from an EMBL/GenBank/DDBJ whole genome shotgun (WGS) entry which is preliminary data.</text>
</comment>
<dbReference type="AlphaFoldDB" id="A0A246FGD9"/>
<sequence length="93" mass="10656">MTKDERQVLAQAPITWRGDLLDDCSADWAGLLLRAEWMNKKRWWWCVYDMQDVNEVQIDSSNNYDKSCIGGAAARTNAENAARKYLVELGCVL</sequence>
<evidence type="ECO:0000313" key="1">
    <source>
        <dbReference type="EMBL" id="OWP61582.1"/>
    </source>
</evidence>
<dbReference type="Proteomes" id="UP000197277">
    <property type="component" value="Unassembled WGS sequence"/>
</dbReference>
<accession>A0A246FGD9</accession>
<proteinExistence type="predicted"/>
<reference evidence="1 2" key="1">
    <citation type="submission" date="2017-06" db="EMBL/GenBank/DDBJ databases">
        <title>Hymenobacter amundsenii sp. nov. isolated from regoliths in Antarctica.</title>
        <authorList>
            <person name="Sedlacek I."/>
            <person name="Kralova S."/>
            <person name="Pantucek R."/>
            <person name="Svec P."/>
            <person name="Holochova P."/>
            <person name="Stankova E."/>
            <person name="Vrbovska V."/>
            <person name="Busse H.-J."/>
        </authorList>
    </citation>
    <scope>NUCLEOTIDE SEQUENCE [LARGE SCALE GENOMIC DNA]</scope>
    <source>
        <strain evidence="1 2">CCM 8682</strain>
    </source>
</reference>